<feature type="transmembrane region" description="Helical" evidence="1">
    <location>
        <begin position="165"/>
        <end position="188"/>
    </location>
</feature>
<evidence type="ECO:0000256" key="1">
    <source>
        <dbReference type="SAM" id="Phobius"/>
    </source>
</evidence>
<dbReference type="EMBL" id="JANEYG010000060">
    <property type="protein sequence ID" value="KAJ8914967.1"/>
    <property type="molecule type" value="Genomic_DNA"/>
</dbReference>
<protein>
    <submittedName>
        <fullName evidence="2">Uncharacterized protein</fullName>
    </submittedName>
</protein>
<comment type="caution">
    <text evidence="2">The sequence shown here is derived from an EMBL/GenBank/DDBJ whole genome shotgun (WGS) entry which is preliminary data.</text>
</comment>
<keyword evidence="3" id="KW-1185">Reference proteome</keyword>
<keyword evidence="1" id="KW-0812">Transmembrane</keyword>
<evidence type="ECO:0000313" key="2">
    <source>
        <dbReference type="EMBL" id="KAJ8914967.1"/>
    </source>
</evidence>
<feature type="transmembrane region" description="Helical" evidence="1">
    <location>
        <begin position="139"/>
        <end position="159"/>
    </location>
</feature>
<gene>
    <name evidence="2" type="ORF">NQ315_002491</name>
</gene>
<reference evidence="2 3" key="1">
    <citation type="journal article" date="2023" name="Insect Mol. Biol.">
        <title>Genome sequencing provides insights into the evolution of gene families encoding plant cell wall-degrading enzymes in longhorned beetles.</title>
        <authorList>
            <person name="Shin N.R."/>
            <person name="Okamura Y."/>
            <person name="Kirsch R."/>
            <person name="Pauchet Y."/>
        </authorList>
    </citation>
    <scope>NUCLEOTIDE SEQUENCE [LARGE SCALE GENOMIC DNA]</scope>
    <source>
        <strain evidence="2">EAD_L_NR</strain>
    </source>
</reference>
<proteinExistence type="predicted"/>
<feature type="transmembrane region" description="Helical" evidence="1">
    <location>
        <begin position="112"/>
        <end position="132"/>
    </location>
</feature>
<sequence>MYEATQIALLGILEWNRTNMLTQEQEKEEGGKKTGAGWDRIGLDRRGRNFEKTSYQSCTDRYYMVFVIFRQGCSYNRDQPSLQMFGIFGVLICTLHIKYVDDDDIKHTFFKLSMGFAVCNLLLSVILLVLILKRDQKYAFLYAFVIFISLFAATIHIEGNNTKNITFIIVSIVFAALCFMWFCAYGAYHYWLKETEETITQV</sequence>
<keyword evidence="1" id="KW-1133">Transmembrane helix</keyword>
<accession>A0AAV8VL68</accession>
<dbReference type="Proteomes" id="UP001159042">
    <property type="component" value="Unassembled WGS sequence"/>
</dbReference>
<feature type="transmembrane region" description="Helical" evidence="1">
    <location>
        <begin position="82"/>
        <end position="100"/>
    </location>
</feature>
<dbReference type="AlphaFoldDB" id="A0AAV8VL68"/>
<organism evidence="2 3">
    <name type="scientific">Exocentrus adspersus</name>
    <dbReference type="NCBI Taxonomy" id="1586481"/>
    <lineage>
        <taxon>Eukaryota</taxon>
        <taxon>Metazoa</taxon>
        <taxon>Ecdysozoa</taxon>
        <taxon>Arthropoda</taxon>
        <taxon>Hexapoda</taxon>
        <taxon>Insecta</taxon>
        <taxon>Pterygota</taxon>
        <taxon>Neoptera</taxon>
        <taxon>Endopterygota</taxon>
        <taxon>Coleoptera</taxon>
        <taxon>Polyphaga</taxon>
        <taxon>Cucujiformia</taxon>
        <taxon>Chrysomeloidea</taxon>
        <taxon>Cerambycidae</taxon>
        <taxon>Lamiinae</taxon>
        <taxon>Acanthocinini</taxon>
        <taxon>Exocentrus</taxon>
    </lineage>
</organism>
<evidence type="ECO:0000313" key="3">
    <source>
        <dbReference type="Proteomes" id="UP001159042"/>
    </source>
</evidence>
<keyword evidence="1" id="KW-0472">Membrane</keyword>
<name>A0AAV8VL68_9CUCU</name>